<dbReference type="EC" id="3.1.11.6" evidence="6"/>
<dbReference type="EMBL" id="CP032819">
    <property type="protein sequence ID" value="AZS29012.1"/>
    <property type="molecule type" value="Genomic_DNA"/>
</dbReference>
<dbReference type="Proteomes" id="UP000270673">
    <property type="component" value="Chromosome"/>
</dbReference>
<dbReference type="Gene3D" id="1.10.287.1040">
    <property type="entry name" value="Exonuclease VII, small subunit"/>
    <property type="match status" value="1"/>
</dbReference>
<dbReference type="OrthoDB" id="1525214at2"/>
<keyword evidence="7" id="KW-0175">Coiled coil</keyword>
<evidence type="ECO:0000256" key="5">
    <source>
        <dbReference type="ARBA" id="ARBA00022839"/>
    </source>
</evidence>
<dbReference type="KEGG" id="buy:D8S85_05210"/>
<dbReference type="SUPFAM" id="SSF116842">
    <property type="entry name" value="XseB-like"/>
    <property type="match status" value="1"/>
</dbReference>
<evidence type="ECO:0000256" key="3">
    <source>
        <dbReference type="ARBA" id="ARBA00022722"/>
    </source>
</evidence>
<dbReference type="RefSeq" id="WP_106479876.1">
    <property type="nucleotide sequence ID" value="NZ_CP032819.1"/>
</dbReference>
<keyword evidence="4 8" id="KW-0378">Hydrolase</keyword>
<evidence type="ECO:0000256" key="2">
    <source>
        <dbReference type="ARBA" id="ARBA00022490"/>
    </source>
</evidence>
<dbReference type="InterPro" id="IPR037004">
    <property type="entry name" value="Exonuc_VII_ssu_sf"/>
</dbReference>
<organism evidence="8 9">
    <name type="scientific">Butyricimonas faecalis</name>
    <dbReference type="NCBI Taxonomy" id="2093856"/>
    <lineage>
        <taxon>Bacteria</taxon>
        <taxon>Pseudomonadati</taxon>
        <taxon>Bacteroidota</taxon>
        <taxon>Bacteroidia</taxon>
        <taxon>Bacteroidales</taxon>
        <taxon>Odoribacteraceae</taxon>
        <taxon>Butyricimonas</taxon>
    </lineage>
</organism>
<dbReference type="AlphaFoldDB" id="A0A3S9VR17"/>
<evidence type="ECO:0000256" key="4">
    <source>
        <dbReference type="ARBA" id="ARBA00022801"/>
    </source>
</evidence>
<accession>A0A3S9VR17</accession>
<keyword evidence="3" id="KW-0540">Nuclease</keyword>
<dbReference type="Pfam" id="PF02609">
    <property type="entry name" value="Exonuc_VII_S"/>
    <property type="match status" value="1"/>
</dbReference>
<feature type="coiled-coil region" evidence="7">
    <location>
        <begin position="4"/>
        <end position="34"/>
    </location>
</feature>
<name>A0A3S9VR17_9BACT</name>
<protein>
    <recommendedName>
        <fullName evidence="6">Exodeoxyribonuclease VII small subunit</fullName>
        <ecNumber evidence="6">3.1.11.6</ecNumber>
    </recommendedName>
</protein>
<evidence type="ECO:0000256" key="7">
    <source>
        <dbReference type="SAM" id="Coils"/>
    </source>
</evidence>
<evidence type="ECO:0000256" key="6">
    <source>
        <dbReference type="NCBIfam" id="TIGR01280"/>
    </source>
</evidence>
<dbReference type="GO" id="GO:0009318">
    <property type="term" value="C:exodeoxyribonuclease VII complex"/>
    <property type="evidence" value="ECO:0007669"/>
    <property type="project" value="UniProtKB-UniRule"/>
</dbReference>
<dbReference type="GO" id="GO:0008855">
    <property type="term" value="F:exodeoxyribonuclease VII activity"/>
    <property type="evidence" value="ECO:0007669"/>
    <property type="project" value="UniProtKB-UniRule"/>
</dbReference>
<dbReference type="NCBIfam" id="TIGR01280">
    <property type="entry name" value="xseB"/>
    <property type="match status" value="1"/>
</dbReference>
<keyword evidence="9" id="KW-1185">Reference proteome</keyword>
<gene>
    <name evidence="8" type="primary">xseB</name>
    <name evidence="8" type="ORF">D8S85_05210</name>
</gene>
<evidence type="ECO:0000313" key="8">
    <source>
        <dbReference type="EMBL" id="AZS29012.1"/>
    </source>
</evidence>
<reference evidence="8 9" key="1">
    <citation type="submission" date="2018-10" db="EMBL/GenBank/DDBJ databases">
        <title>Butyricimonas faecalis sp. nov., isolated from human faeces and emended description of the genus Butyricimonas.</title>
        <authorList>
            <person name="Le Roy T."/>
            <person name="Van der Smissen P."/>
            <person name="Paquot A."/>
            <person name="Delzenne N."/>
            <person name="Muccioli G."/>
            <person name="Collet J.-F."/>
            <person name="Cani P.D."/>
        </authorList>
    </citation>
    <scope>NUCLEOTIDE SEQUENCE [LARGE SCALE GENOMIC DNA]</scope>
    <source>
        <strain evidence="8 9">H184</strain>
    </source>
</reference>
<keyword evidence="5" id="KW-0269">Exonuclease</keyword>
<dbReference type="InterPro" id="IPR003761">
    <property type="entry name" value="Exonuc_VII_S"/>
</dbReference>
<sequence length="65" mass="7600">MEDKLTYKSAMEEIESLVKLLEENKLDVDELSEKVKRMAVLVEFCKSKLHRTEEDVNNVLKSITE</sequence>
<dbReference type="GO" id="GO:0006308">
    <property type="term" value="P:DNA catabolic process"/>
    <property type="evidence" value="ECO:0007669"/>
    <property type="project" value="UniProtKB-UniRule"/>
</dbReference>
<evidence type="ECO:0000313" key="9">
    <source>
        <dbReference type="Proteomes" id="UP000270673"/>
    </source>
</evidence>
<keyword evidence="2" id="KW-0963">Cytoplasm</keyword>
<comment type="similarity">
    <text evidence="1">Belongs to the XseB family.</text>
</comment>
<evidence type="ECO:0000256" key="1">
    <source>
        <dbReference type="ARBA" id="ARBA00009998"/>
    </source>
</evidence>
<proteinExistence type="inferred from homology"/>